<gene>
    <name evidence="2" type="ORF">CSSPTR1EN2_LOCUS1642</name>
</gene>
<proteinExistence type="predicted"/>
<feature type="compositionally biased region" description="Basic and acidic residues" evidence="1">
    <location>
        <begin position="34"/>
        <end position="45"/>
    </location>
</feature>
<feature type="region of interest" description="Disordered" evidence="1">
    <location>
        <begin position="1"/>
        <end position="77"/>
    </location>
</feature>
<name>A0ABP0TBV0_9BRYO</name>
<sequence length="173" mass="19849">MSTLGEASDSPGTQFPEDRQQTPSLTLGVVRPRSLVERPLEEPRIVGEPSVVVSQLRRRRDESGPQPDSEPARQRQRTITQEQHLLVWLRKKDATPDYARTNNLHVMWSGGVIDTRDGHDIVNVVFQSRHLSRVMAGLEMSGPFRDLHREDREDFVVNAIQAIRNFLIHEERL</sequence>
<dbReference type="Proteomes" id="UP001497512">
    <property type="component" value="Chromosome 1"/>
</dbReference>
<organism evidence="2 3">
    <name type="scientific">Sphagnum troendelagicum</name>
    <dbReference type="NCBI Taxonomy" id="128251"/>
    <lineage>
        <taxon>Eukaryota</taxon>
        <taxon>Viridiplantae</taxon>
        <taxon>Streptophyta</taxon>
        <taxon>Embryophyta</taxon>
        <taxon>Bryophyta</taxon>
        <taxon>Sphagnophytina</taxon>
        <taxon>Sphagnopsida</taxon>
        <taxon>Sphagnales</taxon>
        <taxon>Sphagnaceae</taxon>
        <taxon>Sphagnum</taxon>
    </lineage>
</organism>
<dbReference type="EMBL" id="OZ019893">
    <property type="protein sequence ID" value="CAK9191941.1"/>
    <property type="molecule type" value="Genomic_DNA"/>
</dbReference>
<reference evidence="2 3" key="1">
    <citation type="submission" date="2024-02" db="EMBL/GenBank/DDBJ databases">
        <authorList>
            <consortium name="ELIXIR-Norway"/>
            <consortium name="Elixir Norway"/>
        </authorList>
    </citation>
    <scope>NUCLEOTIDE SEQUENCE [LARGE SCALE GENOMIC DNA]</scope>
</reference>
<feature type="compositionally biased region" description="Polar residues" evidence="1">
    <location>
        <begin position="1"/>
        <end position="13"/>
    </location>
</feature>
<protein>
    <submittedName>
        <fullName evidence="2">Uncharacterized protein</fullName>
    </submittedName>
</protein>
<accession>A0ABP0TBV0</accession>
<evidence type="ECO:0000313" key="2">
    <source>
        <dbReference type="EMBL" id="CAK9191941.1"/>
    </source>
</evidence>
<keyword evidence="3" id="KW-1185">Reference proteome</keyword>
<evidence type="ECO:0000256" key="1">
    <source>
        <dbReference type="SAM" id="MobiDB-lite"/>
    </source>
</evidence>
<evidence type="ECO:0000313" key="3">
    <source>
        <dbReference type="Proteomes" id="UP001497512"/>
    </source>
</evidence>